<dbReference type="InterPro" id="IPR001590">
    <property type="entry name" value="Peptidase_M12B"/>
</dbReference>
<dbReference type="InterPro" id="IPR024079">
    <property type="entry name" value="MetalloPept_cat_dom_sf"/>
</dbReference>
<keyword evidence="1" id="KW-0862">Zinc</keyword>
<proteinExistence type="predicted"/>
<feature type="region of interest" description="Disordered" evidence="2">
    <location>
        <begin position="242"/>
        <end position="262"/>
    </location>
</feature>
<dbReference type="InterPro" id="IPR001762">
    <property type="entry name" value="Disintegrin_dom"/>
</dbReference>
<feature type="region of interest" description="Disordered" evidence="2">
    <location>
        <begin position="367"/>
        <end position="386"/>
    </location>
</feature>
<dbReference type="GO" id="GO:0005886">
    <property type="term" value="C:plasma membrane"/>
    <property type="evidence" value="ECO:0007669"/>
    <property type="project" value="TreeGrafter"/>
</dbReference>
<keyword evidence="1" id="KW-0479">Metal-binding</keyword>
<dbReference type="AlphaFoldDB" id="A0A0R3U9L8"/>
<evidence type="ECO:0000256" key="2">
    <source>
        <dbReference type="SAM" id="MobiDB-lite"/>
    </source>
</evidence>
<feature type="binding site" evidence="1">
    <location>
        <position position="504"/>
    </location>
    <ligand>
        <name>Zn(2+)</name>
        <dbReference type="ChEBI" id="CHEBI:29105"/>
        <note>catalytic</note>
    </ligand>
</feature>
<feature type="chain" id="PRO_5030017463" description="Disintegrin domain-containing protein" evidence="3">
    <location>
        <begin position="19"/>
        <end position="834"/>
    </location>
</feature>
<dbReference type="GO" id="GO:0007219">
    <property type="term" value="P:Notch signaling pathway"/>
    <property type="evidence" value="ECO:0007669"/>
    <property type="project" value="TreeGrafter"/>
</dbReference>
<keyword evidence="7" id="KW-1185">Reference proteome</keyword>
<dbReference type="PANTHER" id="PTHR45702">
    <property type="entry name" value="ADAM10/ADAM17 METALLOPEPTIDASE FAMILY MEMBER"/>
    <property type="match status" value="1"/>
</dbReference>
<gene>
    <name evidence="6" type="ORF">MCOS_LOCUS3617</name>
</gene>
<name>A0A0R3U9L8_MESCO</name>
<evidence type="ECO:0008006" key="8">
    <source>
        <dbReference type="Google" id="ProtNLM"/>
    </source>
</evidence>
<feature type="signal peptide" evidence="3">
    <location>
        <begin position="1"/>
        <end position="18"/>
    </location>
</feature>
<feature type="compositionally biased region" description="Polar residues" evidence="2">
    <location>
        <begin position="252"/>
        <end position="262"/>
    </location>
</feature>
<feature type="domain" description="Disintegrin" evidence="4">
    <location>
        <begin position="571"/>
        <end position="673"/>
    </location>
</feature>
<feature type="region of interest" description="Disordered" evidence="2">
    <location>
        <begin position="218"/>
        <end position="237"/>
    </location>
</feature>
<evidence type="ECO:0000259" key="5">
    <source>
        <dbReference type="PROSITE" id="PS50215"/>
    </source>
</evidence>
<dbReference type="Pfam" id="PF00200">
    <property type="entry name" value="Disintegrin"/>
    <property type="match status" value="1"/>
</dbReference>
<evidence type="ECO:0000259" key="4">
    <source>
        <dbReference type="PROSITE" id="PS50214"/>
    </source>
</evidence>
<dbReference type="GO" id="GO:0004222">
    <property type="term" value="F:metalloendopeptidase activity"/>
    <property type="evidence" value="ECO:0007669"/>
    <property type="project" value="InterPro"/>
</dbReference>
<reference evidence="6 7" key="1">
    <citation type="submission" date="2018-10" db="EMBL/GenBank/DDBJ databases">
        <authorList>
            <consortium name="Pathogen Informatics"/>
        </authorList>
    </citation>
    <scope>NUCLEOTIDE SEQUENCE [LARGE SCALE GENOMIC DNA]</scope>
</reference>
<dbReference type="Gene3D" id="3.40.390.10">
    <property type="entry name" value="Collagenase (Catalytic Domain)"/>
    <property type="match status" value="1"/>
</dbReference>
<dbReference type="Pfam" id="PF13574">
    <property type="entry name" value="Reprolysin_2"/>
    <property type="match status" value="1"/>
</dbReference>
<dbReference type="PROSITE" id="PS50215">
    <property type="entry name" value="ADAM_MEPRO"/>
    <property type="match status" value="1"/>
</dbReference>
<dbReference type="SUPFAM" id="SSF57552">
    <property type="entry name" value="Blood coagulation inhibitor (disintegrin)"/>
    <property type="match status" value="1"/>
</dbReference>
<comment type="caution">
    <text evidence="1">Lacks conserved residue(s) required for the propagation of feature annotation.</text>
</comment>
<dbReference type="GO" id="GO:0006509">
    <property type="term" value="P:membrane protein ectodomain proteolysis"/>
    <property type="evidence" value="ECO:0007669"/>
    <property type="project" value="TreeGrafter"/>
</dbReference>
<accession>A0A0R3U9L8</accession>
<feature type="active site" evidence="1">
    <location>
        <position position="495"/>
    </location>
</feature>
<dbReference type="PROSITE" id="PS50214">
    <property type="entry name" value="DISINTEGRIN_2"/>
    <property type="match status" value="1"/>
</dbReference>
<evidence type="ECO:0000313" key="7">
    <source>
        <dbReference type="Proteomes" id="UP000267029"/>
    </source>
</evidence>
<dbReference type="EMBL" id="UXSR01000885">
    <property type="protein sequence ID" value="VDD77614.1"/>
    <property type="molecule type" value="Genomic_DNA"/>
</dbReference>
<dbReference type="GO" id="GO:0046872">
    <property type="term" value="F:metal ion binding"/>
    <property type="evidence" value="ECO:0007669"/>
    <property type="project" value="UniProtKB-KW"/>
</dbReference>
<keyword evidence="3" id="KW-0732">Signal</keyword>
<dbReference type="STRING" id="53468.A0A0R3U9L8"/>
<feature type="binding site" evidence="1">
    <location>
        <position position="498"/>
    </location>
    <ligand>
        <name>Zn(2+)</name>
        <dbReference type="ChEBI" id="CHEBI:29105"/>
        <note>catalytic</note>
    </ligand>
</feature>
<dbReference type="InterPro" id="IPR036436">
    <property type="entry name" value="Disintegrin_dom_sf"/>
</dbReference>
<dbReference type="SMART" id="SM00050">
    <property type="entry name" value="DISIN"/>
    <property type="match status" value="1"/>
</dbReference>
<dbReference type="Proteomes" id="UP000267029">
    <property type="component" value="Unassembled WGS sequence"/>
</dbReference>
<evidence type="ECO:0000256" key="3">
    <source>
        <dbReference type="SAM" id="SignalP"/>
    </source>
</evidence>
<feature type="binding site" evidence="1">
    <location>
        <position position="494"/>
    </location>
    <ligand>
        <name>Zn(2+)</name>
        <dbReference type="ChEBI" id="CHEBI:29105"/>
        <note>catalytic</note>
    </ligand>
</feature>
<dbReference type="PANTHER" id="PTHR45702:SF2">
    <property type="entry name" value="KUZBANIAN, ISOFORM A"/>
    <property type="match status" value="1"/>
</dbReference>
<dbReference type="OrthoDB" id="2149267at2759"/>
<dbReference type="Gene3D" id="4.10.70.10">
    <property type="entry name" value="Disintegrin domain"/>
    <property type="match status" value="1"/>
</dbReference>
<protein>
    <recommendedName>
        <fullName evidence="8">Disintegrin domain-containing protein</fullName>
    </recommendedName>
</protein>
<sequence length="834" mass="92856">MSLFGVLILPLFVHLAEQGFIHEIGQYEALNYAVLQPPPIRSKRSLDSSHSSFTFYAFGRNFSLEVYRDDSVFSPTAKIVVSGRSLPLASESGFGYPVRGYVKSHPGSLVFGTILGGVFRGTIALNVHNLKLLLDNSQAVDDVYFVEPAGNFLADPSFHSLIYRANGTKEDSLVKRNRRNVNPTEPAFCGHSNPIISQRLREMSEPVPVRRFGRSVDGILGHRRQPPATSLASSHYRVTDPPETSFHYHSTGAGSNPTRVPDTGPTSRVCNLYLQSDTFLWDHIIQLPHIRGNRDLAIKEIASIFTQHVQGAQAIYQYTTFRDVSGRFSYRGVGFRVDRVLINITEEDCHPLPVGYSHADILAEQEQQRRAPSALPQRRNPRVLPPPLPRGSYRHENPFCAEHVDVTNFLNLNSYVNHDDFCLAYVFTYRDFAGGTLGLAWVAELGGSGGVCEKHRLMREGSQTVKKSLNTGVVTLLNYGARVSMKISQLTFAHEMGHNLGAKHDDDFKDDIPSCLPSVDDPKGNYIMFASATGGDKENNNKFSTCSANSIARLLNQVLKGDSNCFFTSNGSFCGNRLTEEGEQCDCGFTREDCDDVCCYPKESEEPCKLKKFANAGESTVEVRCSPTAGECCTSTCQYRDSKHLCRSAGECHKPSYCSGRSAQCPPPENIPDGTPCKNFTRICKSGECLGSICERIPGWQECSLTRNEDVTPELMCYVACRENRTGAPCISTIQLETVSGLALAQKPLYFRPCQPVFLLLQLVGGCDISRSSRYTFLPDPLLEYALKRMLTNARSIFKKTDFIWNAALCSRRCWRDPRLPFLCARVSYFSNYL</sequence>
<evidence type="ECO:0000313" key="6">
    <source>
        <dbReference type="EMBL" id="VDD77614.1"/>
    </source>
</evidence>
<evidence type="ECO:0000256" key="1">
    <source>
        <dbReference type="PROSITE-ProRule" id="PRU00276"/>
    </source>
</evidence>
<feature type="domain" description="Peptidase M12B" evidence="5">
    <location>
        <begin position="407"/>
        <end position="557"/>
    </location>
</feature>
<dbReference type="InterPro" id="IPR051489">
    <property type="entry name" value="ADAM_Metalloproteinase"/>
</dbReference>
<organism evidence="6 7">
    <name type="scientific">Mesocestoides corti</name>
    <name type="common">Flatworm</name>
    <dbReference type="NCBI Taxonomy" id="53468"/>
    <lineage>
        <taxon>Eukaryota</taxon>
        <taxon>Metazoa</taxon>
        <taxon>Spiralia</taxon>
        <taxon>Lophotrochozoa</taxon>
        <taxon>Platyhelminthes</taxon>
        <taxon>Cestoda</taxon>
        <taxon>Eucestoda</taxon>
        <taxon>Cyclophyllidea</taxon>
        <taxon>Mesocestoididae</taxon>
        <taxon>Mesocestoides</taxon>
    </lineage>
</organism>
<dbReference type="SUPFAM" id="SSF55486">
    <property type="entry name" value="Metalloproteases ('zincins'), catalytic domain"/>
    <property type="match status" value="1"/>
</dbReference>